<evidence type="ECO:0000256" key="1">
    <source>
        <dbReference type="ARBA" id="ARBA00004651"/>
    </source>
</evidence>
<feature type="region of interest" description="Disordered" evidence="10">
    <location>
        <begin position="383"/>
        <end position="422"/>
    </location>
</feature>
<evidence type="ECO:0000256" key="4">
    <source>
        <dbReference type="ARBA" id="ARBA00022692"/>
    </source>
</evidence>
<protein>
    <recommendedName>
        <fullName evidence="9">Innexin</fullName>
    </recommendedName>
</protein>
<evidence type="ECO:0000256" key="8">
    <source>
        <dbReference type="ARBA" id="ARBA00023303"/>
    </source>
</evidence>
<evidence type="ECO:0000256" key="2">
    <source>
        <dbReference type="ARBA" id="ARBA00022448"/>
    </source>
</evidence>
<evidence type="ECO:0000313" key="11">
    <source>
        <dbReference type="EMBL" id="ELT87275.1"/>
    </source>
</evidence>
<keyword evidence="5 9" id="KW-1133">Transmembrane helix</keyword>
<accession>R7T7A0</accession>
<dbReference type="PROSITE" id="PS51013">
    <property type="entry name" value="PANNEXIN"/>
    <property type="match status" value="1"/>
</dbReference>
<proteinExistence type="inferred from homology"/>
<evidence type="ECO:0000256" key="3">
    <source>
        <dbReference type="ARBA" id="ARBA00022475"/>
    </source>
</evidence>
<evidence type="ECO:0000256" key="9">
    <source>
        <dbReference type="RuleBase" id="RU010713"/>
    </source>
</evidence>
<dbReference type="InterPro" id="IPR000990">
    <property type="entry name" value="Innexin"/>
</dbReference>
<dbReference type="EnsemblMetazoa" id="CapteT93311">
    <property type="protein sequence ID" value="CapteP93311"/>
    <property type="gene ID" value="CapteG93311"/>
</dbReference>
<dbReference type="GO" id="GO:0034220">
    <property type="term" value="P:monoatomic ion transmembrane transport"/>
    <property type="evidence" value="ECO:0007669"/>
    <property type="project" value="UniProtKB-KW"/>
</dbReference>
<dbReference type="OMA" id="LGDWWIL"/>
<dbReference type="GO" id="GO:0005886">
    <property type="term" value="C:plasma membrane"/>
    <property type="evidence" value="ECO:0007669"/>
    <property type="project" value="UniProtKB-SubCell"/>
</dbReference>
<keyword evidence="2 9" id="KW-0813">Transport</keyword>
<comment type="subcellular location">
    <subcellularLocation>
        <location evidence="1 9">Cell membrane</location>
        <topology evidence="1 9">Multi-pass membrane protein</topology>
    </subcellularLocation>
</comment>
<keyword evidence="8 9" id="KW-0407">Ion channel</keyword>
<comment type="similarity">
    <text evidence="9">Belongs to the pannexin family.</text>
</comment>
<evidence type="ECO:0000313" key="12">
    <source>
        <dbReference type="EnsemblMetazoa" id="CapteP93311"/>
    </source>
</evidence>
<dbReference type="GO" id="GO:0005921">
    <property type="term" value="C:gap junction"/>
    <property type="evidence" value="ECO:0007669"/>
    <property type="project" value="UniProtKB-UniRule"/>
</dbReference>
<evidence type="ECO:0000256" key="5">
    <source>
        <dbReference type="ARBA" id="ARBA00022989"/>
    </source>
</evidence>
<dbReference type="PRINTS" id="PR01262">
    <property type="entry name" value="INNEXIN"/>
</dbReference>
<dbReference type="Pfam" id="PF00876">
    <property type="entry name" value="Innexin"/>
    <property type="match status" value="1"/>
</dbReference>
<evidence type="ECO:0000256" key="10">
    <source>
        <dbReference type="SAM" id="MobiDB-lite"/>
    </source>
</evidence>
<dbReference type="OrthoDB" id="5867527at2759"/>
<name>R7T7A0_CAPTE</name>
<dbReference type="EMBL" id="AMQN01015965">
    <property type="status" value="NOT_ANNOTATED_CDS"/>
    <property type="molecule type" value="Genomic_DNA"/>
</dbReference>
<evidence type="ECO:0000256" key="6">
    <source>
        <dbReference type="ARBA" id="ARBA00023065"/>
    </source>
</evidence>
<keyword evidence="6 9" id="KW-0406">Ion transport</keyword>
<comment type="function">
    <text evidence="9">Structural component of the gap junctions.</text>
</comment>
<feature type="transmembrane region" description="Helical" evidence="9">
    <location>
        <begin position="98"/>
        <end position="120"/>
    </location>
</feature>
<gene>
    <name evidence="9" type="primary">inx</name>
    <name evidence="11" type="ORF">CAPTEDRAFT_93311</name>
</gene>
<keyword evidence="3" id="KW-1003">Cell membrane</keyword>
<keyword evidence="7 9" id="KW-0472">Membrane</keyword>
<evidence type="ECO:0000256" key="7">
    <source>
        <dbReference type="ARBA" id="ARBA00023136"/>
    </source>
</evidence>
<evidence type="ECO:0000313" key="13">
    <source>
        <dbReference type="Proteomes" id="UP000014760"/>
    </source>
</evidence>
<dbReference type="Proteomes" id="UP000014760">
    <property type="component" value="Unassembled WGS sequence"/>
</dbReference>
<keyword evidence="13" id="KW-1185">Reference proteome</keyword>
<organism evidence="11">
    <name type="scientific">Capitella teleta</name>
    <name type="common">Polychaete worm</name>
    <dbReference type="NCBI Taxonomy" id="283909"/>
    <lineage>
        <taxon>Eukaryota</taxon>
        <taxon>Metazoa</taxon>
        <taxon>Spiralia</taxon>
        <taxon>Lophotrochozoa</taxon>
        <taxon>Annelida</taxon>
        <taxon>Polychaeta</taxon>
        <taxon>Sedentaria</taxon>
        <taxon>Scolecida</taxon>
        <taxon>Capitellidae</taxon>
        <taxon>Capitella</taxon>
    </lineage>
</organism>
<dbReference type="FunCoup" id="R7T7A0">
    <property type="interactions" value="115"/>
</dbReference>
<feature type="transmembrane region" description="Helical" evidence="9">
    <location>
        <begin position="188"/>
        <end position="212"/>
    </location>
</feature>
<reference evidence="12" key="3">
    <citation type="submission" date="2015-06" db="UniProtKB">
        <authorList>
            <consortium name="EnsemblMetazoa"/>
        </authorList>
    </citation>
    <scope>IDENTIFICATION</scope>
</reference>
<dbReference type="AlphaFoldDB" id="R7T7A0"/>
<dbReference type="PANTHER" id="PTHR11893">
    <property type="entry name" value="INNEXIN"/>
    <property type="match status" value="1"/>
</dbReference>
<dbReference type="EMBL" id="KB312401">
    <property type="protein sequence ID" value="ELT87275.1"/>
    <property type="molecule type" value="Genomic_DNA"/>
</dbReference>
<sequence>MSKVLSLLFGMKEVRFRCDDDFVDRMSRRYSATIFLLFSIVVTSKQYVGDPIFCWCPAQFTDSHKHYTNMICWVSNTYYVPLEETLPDTGQPKAMISYYQWVPIILLCQAMLCYVPSLIWRFSSKRSGFNVAACMEAAIAGQRTNYADIREKTVRYVVHQIDRYLVLRTNRGKGVVARLKYSFARYCCWFYGNFYGNFLMVCYMITKLLYLVNSIVQLYVLDYFLGTDFHMYGIEVLRKLYQGEDWSISSRFPRVTMCDFRIRHMNQLHRYVVQCVLPINLFNEKIFIFVWFWLCFLAMCTIISFLKWSWKSFYWPGQVNWVKRQLRPMENVKLQRSTLRHFTENYLKRDGMFLLRLIGANLGNVAAGEVICGLWNNHSTEMRYDRAPTAPPPPPTDSQANNRPRVKEAAQKLMRRIRTDSV</sequence>
<dbReference type="PANTHER" id="PTHR11893:SF36">
    <property type="entry name" value="INNEXIN-5"/>
    <property type="match status" value="1"/>
</dbReference>
<reference evidence="11 13" key="2">
    <citation type="journal article" date="2013" name="Nature">
        <title>Insights into bilaterian evolution from three spiralian genomes.</title>
        <authorList>
            <person name="Simakov O."/>
            <person name="Marletaz F."/>
            <person name="Cho S.J."/>
            <person name="Edsinger-Gonzales E."/>
            <person name="Havlak P."/>
            <person name="Hellsten U."/>
            <person name="Kuo D.H."/>
            <person name="Larsson T."/>
            <person name="Lv J."/>
            <person name="Arendt D."/>
            <person name="Savage R."/>
            <person name="Osoegawa K."/>
            <person name="de Jong P."/>
            <person name="Grimwood J."/>
            <person name="Chapman J.A."/>
            <person name="Shapiro H."/>
            <person name="Aerts A."/>
            <person name="Otillar R.P."/>
            <person name="Terry A.Y."/>
            <person name="Boore J.L."/>
            <person name="Grigoriev I.V."/>
            <person name="Lindberg D.R."/>
            <person name="Seaver E.C."/>
            <person name="Weisblat D.A."/>
            <person name="Putnam N.H."/>
            <person name="Rokhsar D.S."/>
        </authorList>
    </citation>
    <scope>NUCLEOTIDE SEQUENCE</scope>
    <source>
        <strain evidence="11 13">I ESC-2004</strain>
    </source>
</reference>
<reference evidence="13" key="1">
    <citation type="submission" date="2012-12" db="EMBL/GenBank/DDBJ databases">
        <authorList>
            <person name="Hellsten U."/>
            <person name="Grimwood J."/>
            <person name="Chapman J.A."/>
            <person name="Shapiro H."/>
            <person name="Aerts A."/>
            <person name="Otillar R.P."/>
            <person name="Terry A.Y."/>
            <person name="Boore J.L."/>
            <person name="Simakov O."/>
            <person name="Marletaz F."/>
            <person name="Cho S.-J."/>
            <person name="Edsinger-Gonzales E."/>
            <person name="Havlak P."/>
            <person name="Kuo D.-H."/>
            <person name="Larsson T."/>
            <person name="Lv J."/>
            <person name="Arendt D."/>
            <person name="Savage R."/>
            <person name="Osoegawa K."/>
            <person name="de Jong P."/>
            <person name="Lindberg D.R."/>
            <person name="Seaver E.C."/>
            <person name="Weisblat D.A."/>
            <person name="Putnam N.H."/>
            <person name="Grigoriev I.V."/>
            <person name="Rokhsar D.S."/>
        </authorList>
    </citation>
    <scope>NUCLEOTIDE SEQUENCE</scope>
    <source>
        <strain evidence="13">I ESC-2004</strain>
    </source>
</reference>
<comment type="caution">
    <text evidence="9">Lacks conserved residue(s) required for the propagation of feature annotation.</text>
</comment>
<keyword evidence="4 9" id="KW-0812">Transmembrane</keyword>
<dbReference type="STRING" id="283909.R7T7A0"/>
<dbReference type="HOGENOM" id="CLU_035763_0_1_1"/>
<feature type="transmembrane region" description="Helical" evidence="9">
    <location>
        <begin position="286"/>
        <end position="306"/>
    </location>
</feature>